<dbReference type="EMBL" id="FJUX01000155">
    <property type="protein sequence ID" value="CZT12192.1"/>
    <property type="molecule type" value="Genomic_DNA"/>
</dbReference>
<dbReference type="InterPro" id="IPR016461">
    <property type="entry name" value="COMT-like"/>
</dbReference>
<evidence type="ECO:0000259" key="5">
    <source>
        <dbReference type="Pfam" id="PF00891"/>
    </source>
</evidence>
<dbReference type="SUPFAM" id="SSF46785">
    <property type="entry name" value="Winged helix' DNA-binding domain"/>
    <property type="match status" value="1"/>
</dbReference>
<organism evidence="6 7">
    <name type="scientific">Rhynchosporium agropyri</name>
    <dbReference type="NCBI Taxonomy" id="914238"/>
    <lineage>
        <taxon>Eukaryota</taxon>
        <taxon>Fungi</taxon>
        <taxon>Dikarya</taxon>
        <taxon>Ascomycota</taxon>
        <taxon>Pezizomycotina</taxon>
        <taxon>Leotiomycetes</taxon>
        <taxon>Helotiales</taxon>
        <taxon>Ploettnerulaceae</taxon>
        <taxon>Rhynchosporium</taxon>
    </lineage>
</organism>
<evidence type="ECO:0000256" key="3">
    <source>
        <dbReference type="ARBA" id="ARBA00022691"/>
    </source>
</evidence>
<dbReference type="Gene3D" id="3.40.50.150">
    <property type="entry name" value="Vaccinia Virus protein VP39"/>
    <property type="match status" value="1"/>
</dbReference>
<dbReference type="GO" id="GO:0032259">
    <property type="term" value="P:methylation"/>
    <property type="evidence" value="ECO:0007669"/>
    <property type="project" value="UniProtKB-KW"/>
</dbReference>
<dbReference type="InterPro" id="IPR001077">
    <property type="entry name" value="COMT_C"/>
</dbReference>
<reference evidence="7" key="1">
    <citation type="submission" date="2016-03" db="EMBL/GenBank/DDBJ databases">
        <authorList>
            <person name="Guldener U."/>
        </authorList>
    </citation>
    <scope>NUCLEOTIDE SEQUENCE [LARGE SCALE GENOMIC DNA]</scope>
    <source>
        <strain evidence="7">04CH-RAC-A.6.1</strain>
    </source>
</reference>
<dbReference type="InterPro" id="IPR036390">
    <property type="entry name" value="WH_DNA-bd_sf"/>
</dbReference>
<dbReference type="SUPFAM" id="SSF53335">
    <property type="entry name" value="S-adenosyl-L-methionine-dependent methyltransferases"/>
    <property type="match status" value="1"/>
</dbReference>
<dbReference type="Pfam" id="PF00891">
    <property type="entry name" value="Methyltransf_2"/>
    <property type="match status" value="1"/>
</dbReference>
<dbReference type="Proteomes" id="UP000178912">
    <property type="component" value="Unassembled WGS sequence"/>
</dbReference>
<accession>A0A1E1LNX4</accession>
<evidence type="ECO:0000256" key="1">
    <source>
        <dbReference type="ARBA" id="ARBA00022603"/>
    </source>
</evidence>
<evidence type="ECO:0000313" key="6">
    <source>
        <dbReference type="EMBL" id="CZT12192.1"/>
    </source>
</evidence>
<proteinExistence type="predicted"/>
<feature type="active site" description="Proton acceptor" evidence="4">
    <location>
        <position position="301"/>
    </location>
</feature>
<dbReference type="PROSITE" id="PS51683">
    <property type="entry name" value="SAM_OMT_II"/>
    <property type="match status" value="1"/>
</dbReference>
<dbReference type="Gene3D" id="1.10.10.10">
    <property type="entry name" value="Winged helix-like DNA-binding domain superfamily/Winged helix DNA-binding domain"/>
    <property type="match status" value="1"/>
</dbReference>
<dbReference type="PANTHER" id="PTHR43712:SF17">
    <property type="entry name" value="O-METHYLTRANSFERASE"/>
    <property type="match status" value="1"/>
</dbReference>
<keyword evidence="2 6" id="KW-0808">Transferase</keyword>
<keyword evidence="3" id="KW-0949">S-adenosyl-L-methionine</keyword>
<keyword evidence="7" id="KW-1185">Reference proteome</keyword>
<gene>
    <name evidence="6" type="ORF">RAG0_16109</name>
</gene>
<dbReference type="GO" id="GO:0008171">
    <property type="term" value="F:O-methyltransferase activity"/>
    <property type="evidence" value="ECO:0007669"/>
    <property type="project" value="InterPro"/>
</dbReference>
<keyword evidence="1 6" id="KW-0489">Methyltransferase</keyword>
<dbReference type="InterPro" id="IPR029063">
    <property type="entry name" value="SAM-dependent_MTases_sf"/>
</dbReference>
<evidence type="ECO:0000256" key="4">
    <source>
        <dbReference type="PIRSR" id="PIRSR005739-1"/>
    </source>
</evidence>
<dbReference type="InterPro" id="IPR036388">
    <property type="entry name" value="WH-like_DNA-bd_sf"/>
</dbReference>
<feature type="domain" description="O-methyltransferase C-terminal" evidence="5">
    <location>
        <begin position="174"/>
        <end position="373"/>
    </location>
</feature>
<evidence type="ECO:0000256" key="2">
    <source>
        <dbReference type="ARBA" id="ARBA00022679"/>
    </source>
</evidence>
<protein>
    <submittedName>
        <fullName evidence="6">Related to O-methyltransferase</fullName>
    </submittedName>
</protein>
<dbReference type="AlphaFoldDB" id="A0A1E1LNX4"/>
<sequence length="394" mass="44377">MTLPTNGQGSEELLKTLKGINAESFGNDADRSRAVVEVYALLSRLETPWESIARLCMGQPALGAALKIGKDLQLYEKWHERGDEAMTSEQLAKIVPCDLSLLVRLLRHLAANHMLEEVSIGVFKPTKFTLALLQPAFGEWINHLYDATIPCFFKLPEYLAETGYKNPVDPNNGVFQYTKGWKGDMFHYYEAHPREGESFNHVMGGVMANQAGWLEIFPHETLLNTDADVPLLVDVGGNIGHDIERFRQAHPETAARLYLQDRPEVVKLAKCPEPVNRVGYDFFTPQPIKGARAYYMHGVLHDWSDEPALKILQMQKDAMKPGYSRLLIHDHIAPESLAHPHTTAYDLTMMVMVAGEERTEADWRELLRTAGYRVVKIWSSPLTVQGIIEAELAS</sequence>
<dbReference type="PIRSF" id="PIRSF005739">
    <property type="entry name" value="O-mtase"/>
    <property type="match status" value="1"/>
</dbReference>
<dbReference type="PANTHER" id="PTHR43712">
    <property type="entry name" value="PUTATIVE (AFU_ORTHOLOGUE AFUA_4G14580)-RELATED"/>
    <property type="match status" value="1"/>
</dbReference>
<name>A0A1E1LNX4_9HELO</name>
<dbReference type="OrthoDB" id="1535081at2759"/>
<evidence type="ECO:0000313" key="7">
    <source>
        <dbReference type="Proteomes" id="UP000178912"/>
    </source>
</evidence>